<keyword evidence="3" id="KW-1185">Reference proteome</keyword>
<dbReference type="Proteomes" id="UP001163823">
    <property type="component" value="Chromosome 11"/>
</dbReference>
<evidence type="ECO:0000256" key="1">
    <source>
        <dbReference type="SAM" id="MobiDB-lite"/>
    </source>
</evidence>
<accession>A0AAD7PCU2</accession>
<proteinExistence type="predicted"/>
<name>A0AAD7PCU2_QUISA</name>
<reference evidence="2" key="1">
    <citation type="journal article" date="2023" name="Science">
        <title>Elucidation of the pathway for biosynthesis of saponin adjuvants from the soapbark tree.</title>
        <authorList>
            <person name="Reed J."/>
            <person name="Orme A."/>
            <person name="El-Demerdash A."/>
            <person name="Owen C."/>
            <person name="Martin L.B.B."/>
            <person name="Misra R.C."/>
            <person name="Kikuchi S."/>
            <person name="Rejzek M."/>
            <person name="Martin A.C."/>
            <person name="Harkess A."/>
            <person name="Leebens-Mack J."/>
            <person name="Louveau T."/>
            <person name="Stephenson M.J."/>
            <person name="Osbourn A."/>
        </authorList>
    </citation>
    <scope>NUCLEOTIDE SEQUENCE</scope>
    <source>
        <strain evidence="2">S10</strain>
    </source>
</reference>
<sequence length="90" mass="10228">MLLYRRQAKATPFLSPKAMVFTPPSTSSKPLSPAQHSSPSSNWSTSSSSLYNQREDKSYWDFAIQALVKRPRTGKLHEIINDCSLERLKE</sequence>
<dbReference type="AlphaFoldDB" id="A0AAD7PCU2"/>
<dbReference type="EMBL" id="JARAOO010000011">
    <property type="protein sequence ID" value="KAJ7950160.1"/>
    <property type="molecule type" value="Genomic_DNA"/>
</dbReference>
<gene>
    <name evidence="2" type="ORF">O6P43_026386</name>
</gene>
<dbReference type="KEGG" id="qsa:O6P43_026386"/>
<protein>
    <submittedName>
        <fullName evidence="2">Uncharacterized protein</fullName>
    </submittedName>
</protein>
<organism evidence="2 3">
    <name type="scientific">Quillaja saponaria</name>
    <name type="common">Soap bark tree</name>
    <dbReference type="NCBI Taxonomy" id="32244"/>
    <lineage>
        <taxon>Eukaryota</taxon>
        <taxon>Viridiplantae</taxon>
        <taxon>Streptophyta</taxon>
        <taxon>Embryophyta</taxon>
        <taxon>Tracheophyta</taxon>
        <taxon>Spermatophyta</taxon>
        <taxon>Magnoliopsida</taxon>
        <taxon>eudicotyledons</taxon>
        <taxon>Gunneridae</taxon>
        <taxon>Pentapetalae</taxon>
        <taxon>rosids</taxon>
        <taxon>fabids</taxon>
        <taxon>Fabales</taxon>
        <taxon>Quillajaceae</taxon>
        <taxon>Quillaja</taxon>
    </lineage>
</organism>
<evidence type="ECO:0000313" key="2">
    <source>
        <dbReference type="EMBL" id="KAJ7950160.1"/>
    </source>
</evidence>
<feature type="region of interest" description="Disordered" evidence="1">
    <location>
        <begin position="15"/>
        <end position="49"/>
    </location>
</feature>
<comment type="caution">
    <text evidence="2">The sequence shown here is derived from an EMBL/GenBank/DDBJ whole genome shotgun (WGS) entry which is preliminary data.</text>
</comment>
<feature type="compositionally biased region" description="Low complexity" evidence="1">
    <location>
        <begin position="22"/>
        <end position="49"/>
    </location>
</feature>
<evidence type="ECO:0000313" key="3">
    <source>
        <dbReference type="Proteomes" id="UP001163823"/>
    </source>
</evidence>